<dbReference type="InterPro" id="IPR000999">
    <property type="entry name" value="RNase_III_dom"/>
</dbReference>
<dbReference type="GO" id="GO:0006397">
    <property type="term" value="P:mRNA processing"/>
    <property type="evidence" value="ECO:0007669"/>
    <property type="project" value="UniProtKB-UniRule"/>
</dbReference>
<evidence type="ECO:0000256" key="10">
    <source>
        <dbReference type="ARBA" id="ARBA00022723"/>
    </source>
</evidence>
<keyword evidence="9 17" id="KW-0540">Nuclease</keyword>
<dbReference type="Gene3D" id="3.30.160.20">
    <property type="match status" value="1"/>
</dbReference>
<dbReference type="PATRIC" id="fig|1423727.3.peg.504"/>
<organism evidence="20 21">
    <name type="scientific">Lacticaseibacillus brantae DSM 23927</name>
    <dbReference type="NCBI Taxonomy" id="1423727"/>
    <lineage>
        <taxon>Bacteria</taxon>
        <taxon>Bacillati</taxon>
        <taxon>Bacillota</taxon>
        <taxon>Bacilli</taxon>
        <taxon>Lactobacillales</taxon>
        <taxon>Lactobacillaceae</taxon>
        <taxon>Lacticaseibacillus</taxon>
    </lineage>
</organism>
<gene>
    <name evidence="17" type="primary">rnc</name>
    <name evidence="20" type="ORF">FC34_GL000502</name>
</gene>
<dbReference type="GO" id="GO:0019843">
    <property type="term" value="F:rRNA binding"/>
    <property type="evidence" value="ECO:0007669"/>
    <property type="project" value="UniProtKB-KW"/>
</dbReference>
<evidence type="ECO:0000259" key="19">
    <source>
        <dbReference type="PROSITE" id="PS50142"/>
    </source>
</evidence>
<dbReference type="GO" id="GO:0006364">
    <property type="term" value="P:rRNA processing"/>
    <property type="evidence" value="ECO:0007669"/>
    <property type="project" value="UniProtKB-UniRule"/>
</dbReference>
<keyword evidence="15 17" id="KW-0694">RNA-binding</keyword>
<dbReference type="SUPFAM" id="SSF54768">
    <property type="entry name" value="dsRNA-binding domain-like"/>
    <property type="match status" value="1"/>
</dbReference>
<dbReference type="GO" id="GO:0010468">
    <property type="term" value="P:regulation of gene expression"/>
    <property type="evidence" value="ECO:0007669"/>
    <property type="project" value="TreeGrafter"/>
</dbReference>
<evidence type="ECO:0000259" key="18">
    <source>
        <dbReference type="PROSITE" id="PS50137"/>
    </source>
</evidence>
<keyword evidence="5 17" id="KW-0963">Cytoplasm</keyword>
<dbReference type="NCBIfam" id="TIGR02191">
    <property type="entry name" value="RNaseIII"/>
    <property type="match status" value="1"/>
</dbReference>
<keyword evidence="8 17" id="KW-0819">tRNA processing</keyword>
<dbReference type="InterPro" id="IPR011907">
    <property type="entry name" value="RNase_III"/>
</dbReference>
<dbReference type="OrthoDB" id="9805026at2"/>
<evidence type="ECO:0000256" key="11">
    <source>
        <dbReference type="ARBA" id="ARBA00022730"/>
    </source>
</evidence>
<comment type="cofactor">
    <cofactor evidence="17">
        <name>Mg(2+)</name>
        <dbReference type="ChEBI" id="CHEBI:18420"/>
    </cofactor>
</comment>
<feature type="domain" description="DRBM" evidence="18">
    <location>
        <begin position="162"/>
        <end position="231"/>
    </location>
</feature>
<dbReference type="Gene3D" id="1.10.1520.10">
    <property type="entry name" value="Ribonuclease III domain"/>
    <property type="match status" value="1"/>
</dbReference>
<evidence type="ECO:0000256" key="9">
    <source>
        <dbReference type="ARBA" id="ARBA00022722"/>
    </source>
</evidence>
<feature type="active site" evidence="17">
    <location>
        <position position="53"/>
    </location>
</feature>
<protein>
    <recommendedName>
        <fullName evidence="17">Ribonuclease 3</fullName>
        <ecNumber evidence="17">3.1.26.3</ecNumber>
    </recommendedName>
    <alternativeName>
        <fullName evidence="17">Ribonuclease III</fullName>
        <shortName evidence="17">RNase III</shortName>
    </alternativeName>
</protein>
<dbReference type="InterPro" id="IPR014720">
    <property type="entry name" value="dsRBD_dom"/>
</dbReference>
<keyword evidence="14 17" id="KW-0460">Magnesium</keyword>
<dbReference type="SMART" id="SM00535">
    <property type="entry name" value="RIBOc"/>
    <property type="match status" value="1"/>
</dbReference>
<keyword evidence="12 17" id="KW-0255">Endonuclease</keyword>
<dbReference type="GO" id="GO:0046872">
    <property type="term" value="F:metal ion binding"/>
    <property type="evidence" value="ECO:0007669"/>
    <property type="project" value="UniProtKB-KW"/>
</dbReference>
<comment type="similarity">
    <text evidence="3">Belongs to the ribonuclease III family.</text>
</comment>
<keyword evidence="6 17" id="KW-0698">rRNA processing</keyword>
<sequence>MVASEFVSELRQRYGIEFNNLAVLDEAFTHSSYVNEHRELGLSDNERLEFLGDAVMELTVSDYLYKKYPDLPEGKLTRMRAAIVQTKSFSSFSKEAHFDQYIKLGKGEENAGARKRLTLLEDLFEAFNGALYLDQGRGAVIKFAEQVIFPKIDAGEFSTDTDHKTALQEFVQQSGEVTINYRLLGEDGPAHAREFHVDVEVDGKVLGHGLGTNKKAAEQAAAKAALAQLESK</sequence>
<proteinExistence type="inferred from homology"/>
<feature type="binding site" evidence="17">
    <location>
        <position position="125"/>
    </location>
    <ligand>
        <name>Mg(2+)</name>
        <dbReference type="ChEBI" id="CHEBI:18420"/>
    </ligand>
</feature>
<dbReference type="CDD" id="cd10845">
    <property type="entry name" value="DSRM_RNAse_III_family"/>
    <property type="match status" value="1"/>
</dbReference>
<evidence type="ECO:0000256" key="16">
    <source>
        <dbReference type="ARBA" id="ARBA00053741"/>
    </source>
</evidence>
<dbReference type="GO" id="GO:0005737">
    <property type="term" value="C:cytoplasm"/>
    <property type="evidence" value="ECO:0007669"/>
    <property type="project" value="UniProtKB-SubCell"/>
</dbReference>
<feature type="domain" description="RNase III" evidence="19">
    <location>
        <begin position="7"/>
        <end position="136"/>
    </location>
</feature>
<dbReference type="PROSITE" id="PS50137">
    <property type="entry name" value="DS_RBD"/>
    <property type="match status" value="1"/>
</dbReference>
<evidence type="ECO:0000256" key="14">
    <source>
        <dbReference type="ARBA" id="ARBA00022842"/>
    </source>
</evidence>
<evidence type="ECO:0000256" key="6">
    <source>
        <dbReference type="ARBA" id="ARBA00022552"/>
    </source>
</evidence>
<comment type="function">
    <text evidence="17">Digests double-stranded RNA. Involved in the processing of primary rRNA transcript to yield the immediate precursors to the large and small rRNAs (23S and 16S). Processes some mRNAs, and tRNAs when they are encoded in the rRNA operon. Processes pre-crRNA and tracrRNA of type II CRISPR loci if present in the organism.</text>
</comment>
<keyword evidence="13 17" id="KW-0378">Hydrolase</keyword>
<evidence type="ECO:0000256" key="7">
    <source>
        <dbReference type="ARBA" id="ARBA00022664"/>
    </source>
</evidence>
<comment type="subcellular location">
    <subcellularLocation>
        <location evidence="2 17">Cytoplasm</location>
    </subcellularLocation>
</comment>
<dbReference type="GO" id="GO:0003725">
    <property type="term" value="F:double-stranded RNA binding"/>
    <property type="evidence" value="ECO:0007669"/>
    <property type="project" value="TreeGrafter"/>
</dbReference>
<accession>A0A0R2B096</accession>
<feature type="binding site" evidence="17">
    <location>
        <position position="49"/>
    </location>
    <ligand>
        <name>Mg(2+)</name>
        <dbReference type="ChEBI" id="CHEBI:18420"/>
    </ligand>
</feature>
<dbReference type="RefSeq" id="WP_057893803.1">
    <property type="nucleotide sequence ID" value="NZ_AYZQ01000001.1"/>
</dbReference>
<dbReference type="PANTHER" id="PTHR11207">
    <property type="entry name" value="RIBONUCLEASE III"/>
    <property type="match status" value="1"/>
</dbReference>
<evidence type="ECO:0000256" key="17">
    <source>
        <dbReference type="HAMAP-Rule" id="MF_00104"/>
    </source>
</evidence>
<dbReference type="AlphaFoldDB" id="A0A0R2B096"/>
<dbReference type="GO" id="GO:0042802">
    <property type="term" value="F:identical protein binding"/>
    <property type="evidence" value="ECO:0007669"/>
    <property type="project" value="UniProtKB-ARBA"/>
</dbReference>
<dbReference type="FunFam" id="1.10.1520.10:FF:000001">
    <property type="entry name" value="Ribonuclease 3"/>
    <property type="match status" value="1"/>
</dbReference>
<name>A0A0R2B096_9LACO</name>
<dbReference type="PANTHER" id="PTHR11207:SF0">
    <property type="entry name" value="RIBONUCLEASE 3"/>
    <property type="match status" value="1"/>
</dbReference>
<dbReference type="InterPro" id="IPR036389">
    <property type="entry name" value="RNase_III_sf"/>
</dbReference>
<dbReference type="GO" id="GO:0008033">
    <property type="term" value="P:tRNA processing"/>
    <property type="evidence" value="ECO:0007669"/>
    <property type="project" value="UniProtKB-KW"/>
</dbReference>
<evidence type="ECO:0000256" key="2">
    <source>
        <dbReference type="ARBA" id="ARBA00004496"/>
    </source>
</evidence>
<dbReference type="STRING" id="1423727.FC34_GL000502"/>
<dbReference type="SUPFAM" id="SSF69065">
    <property type="entry name" value="RNase III domain-like"/>
    <property type="match status" value="1"/>
</dbReference>
<dbReference type="SMART" id="SM00358">
    <property type="entry name" value="DSRM"/>
    <property type="match status" value="1"/>
</dbReference>
<evidence type="ECO:0000256" key="3">
    <source>
        <dbReference type="ARBA" id="ARBA00010183"/>
    </source>
</evidence>
<keyword evidence="21" id="KW-1185">Reference proteome</keyword>
<evidence type="ECO:0000256" key="12">
    <source>
        <dbReference type="ARBA" id="ARBA00022759"/>
    </source>
</evidence>
<evidence type="ECO:0000256" key="1">
    <source>
        <dbReference type="ARBA" id="ARBA00000109"/>
    </source>
</evidence>
<reference evidence="20 21" key="1">
    <citation type="journal article" date="2015" name="Genome Announc.">
        <title>Expanding the biotechnology potential of lactobacilli through comparative genomics of 213 strains and associated genera.</title>
        <authorList>
            <person name="Sun Z."/>
            <person name="Harris H.M."/>
            <person name="McCann A."/>
            <person name="Guo C."/>
            <person name="Argimon S."/>
            <person name="Zhang W."/>
            <person name="Yang X."/>
            <person name="Jeffery I.B."/>
            <person name="Cooney J.C."/>
            <person name="Kagawa T.F."/>
            <person name="Liu W."/>
            <person name="Song Y."/>
            <person name="Salvetti E."/>
            <person name="Wrobel A."/>
            <person name="Rasinkangas P."/>
            <person name="Parkhill J."/>
            <person name="Rea M.C."/>
            <person name="O'Sullivan O."/>
            <person name="Ritari J."/>
            <person name="Douillard F.P."/>
            <person name="Paul Ross R."/>
            <person name="Yang R."/>
            <person name="Briner A.E."/>
            <person name="Felis G.E."/>
            <person name="de Vos W.M."/>
            <person name="Barrangou R."/>
            <person name="Klaenhammer T.R."/>
            <person name="Caufield P.W."/>
            <person name="Cui Y."/>
            <person name="Zhang H."/>
            <person name="O'Toole P.W."/>
        </authorList>
    </citation>
    <scope>NUCLEOTIDE SEQUENCE [LARGE SCALE GENOMIC DNA]</scope>
    <source>
        <strain evidence="20 21">DSM 23927</strain>
    </source>
</reference>
<evidence type="ECO:0000313" key="21">
    <source>
        <dbReference type="Proteomes" id="UP000051672"/>
    </source>
</evidence>
<dbReference type="GO" id="GO:0004525">
    <property type="term" value="F:ribonuclease III activity"/>
    <property type="evidence" value="ECO:0007669"/>
    <property type="project" value="UniProtKB-UniRule"/>
</dbReference>
<dbReference type="EMBL" id="AYZQ01000001">
    <property type="protein sequence ID" value="KRM72791.1"/>
    <property type="molecule type" value="Genomic_DNA"/>
</dbReference>
<comment type="caution">
    <text evidence="20">The sequence shown here is derived from an EMBL/GenBank/DDBJ whole genome shotgun (WGS) entry which is preliminary data.</text>
</comment>
<comment type="function">
    <text evidence="16">Digests double-stranded RNA. Involved in the processing of primary rRNA transcript to yield the immediate precursors to the large and small rRNAs (23S and 16S). Also processes some mRNAs, and tRNAs when they are encoded in the rRNA operon.</text>
</comment>
<evidence type="ECO:0000256" key="13">
    <source>
        <dbReference type="ARBA" id="ARBA00022801"/>
    </source>
</evidence>
<dbReference type="FunFam" id="3.30.160.20:FF:000003">
    <property type="entry name" value="Ribonuclease 3"/>
    <property type="match status" value="1"/>
</dbReference>
<comment type="catalytic activity">
    <reaction evidence="1 17">
        <text>Endonucleolytic cleavage to 5'-phosphomonoester.</text>
        <dbReference type="EC" id="3.1.26.3"/>
    </reaction>
</comment>
<feature type="active site" evidence="17">
    <location>
        <position position="125"/>
    </location>
</feature>
<dbReference type="CDD" id="cd00593">
    <property type="entry name" value="RIBOc"/>
    <property type="match status" value="1"/>
</dbReference>
<keyword evidence="7 17" id="KW-0507">mRNA processing</keyword>
<dbReference type="Pfam" id="PF00035">
    <property type="entry name" value="dsrm"/>
    <property type="match status" value="1"/>
</dbReference>
<dbReference type="Proteomes" id="UP000051672">
    <property type="component" value="Unassembled WGS sequence"/>
</dbReference>
<feature type="binding site" evidence="17">
    <location>
        <position position="122"/>
    </location>
    <ligand>
        <name>Mg(2+)</name>
        <dbReference type="ChEBI" id="CHEBI:18420"/>
    </ligand>
</feature>
<keyword evidence="10 17" id="KW-0479">Metal-binding</keyword>
<evidence type="ECO:0000256" key="5">
    <source>
        <dbReference type="ARBA" id="ARBA00022490"/>
    </source>
</evidence>
<dbReference type="PROSITE" id="PS00517">
    <property type="entry name" value="RNASE_3_1"/>
    <property type="match status" value="1"/>
</dbReference>
<dbReference type="Pfam" id="PF14622">
    <property type="entry name" value="Ribonucleas_3_3"/>
    <property type="match status" value="1"/>
</dbReference>
<evidence type="ECO:0000256" key="8">
    <source>
        <dbReference type="ARBA" id="ARBA00022694"/>
    </source>
</evidence>
<keyword evidence="11 17" id="KW-0699">rRNA-binding</keyword>
<comment type="subunit">
    <text evidence="4 17">Homodimer.</text>
</comment>
<evidence type="ECO:0000256" key="15">
    <source>
        <dbReference type="ARBA" id="ARBA00022884"/>
    </source>
</evidence>
<evidence type="ECO:0000256" key="4">
    <source>
        <dbReference type="ARBA" id="ARBA00011738"/>
    </source>
</evidence>
<dbReference type="EC" id="3.1.26.3" evidence="17"/>
<dbReference type="PROSITE" id="PS50142">
    <property type="entry name" value="RNASE_3_2"/>
    <property type="match status" value="1"/>
</dbReference>
<evidence type="ECO:0000313" key="20">
    <source>
        <dbReference type="EMBL" id="KRM72791.1"/>
    </source>
</evidence>
<dbReference type="HAMAP" id="MF_00104">
    <property type="entry name" value="RNase_III"/>
    <property type="match status" value="1"/>
</dbReference>